<dbReference type="Gene3D" id="1.50.10.10">
    <property type="match status" value="1"/>
</dbReference>
<evidence type="ECO:0000313" key="4">
    <source>
        <dbReference type="Proteomes" id="UP000008909"/>
    </source>
</evidence>
<protein>
    <submittedName>
        <fullName evidence="3">Acid trehalase-like protein 1</fullName>
    </submittedName>
</protein>
<dbReference type="SUPFAM" id="SSF48208">
    <property type="entry name" value="Six-hairpin glycosidases"/>
    <property type="match status" value="1"/>
</dbReference>
<accession>H2KR69</accession>
<organism evidence="3 4">
    <name type="scientific">Clonorchis sinensis</name>
    <name type="common">Chinese liver fluke</name>
    <dbReference type="NCBI Taxonomy" id="79923"/>
    <lineage>
        <taxon>Eukaryota</taxon>
        <taxon>Metazoa</taxon>
        <taxon>Spiralia</taxon>
        <taxon>Lophotrochozoa</taxon>
        <taxon>Platyhelminthes</taxon>
        <taxon>Trematoda</taxon>
        <taxon>Digenea</taxon>
        <taxon>Opisthorchiida</taxon>
        <taxon>Opisthorchiata</taxon>
        <taxon>Opisthorchiidae</taxon>
        <taxon>Clonorchis</taxon>
    </lineage>
</organism>
<comment type="similarity">
    <text evidence="1">Belongs to the glycosyl hydrolase 65 family.</text>
</comment>
<reference evidence="3" key="1">
    <citation type="journal article" date="2011" name="Genome Biol.">
        <title>The draft genome of the carcinogenic human liver fluke Clonorchis sinensis.</title>
        <authorList>
            <person name="Wang X."/>
            <person name="Chen W."/>
            <person name="Huang Y."/>
            <person name="Sun J."/>
            <person name="Men J."/>
            <person name="Liu H."/>
            <person name="Luo F."/>
            <person name="Guo L."/>
            <person name="Lv X."/>
            <person name="Deng C."/>
            <person name="Zhou C."/>
            <person name="Fan Y."/>
            <person name="Li X."/>
            <person name="Huang L."/>
            <person name="Hu Y."/>
            <person name="Liang C."/>
            <person name="Hu X."/>
            <person name="Xu J."/>
            <person name="Yu X."/>
        </authorList>
    </citation>
    <scope>NUCLEOTIDE SEQUENCE [LARGE SCALE GENOMIC DNA]</scope>
    <source>
        <strain evidence="3">Henan</strain>
    </source>
</reference>
<dbReference type="InterPro" id="IPR008928">
    <property type="entry name" value="6-hairpin_glycosidase_sf"/>
</dbReference>
<dbReference type="InterPro" id="IPR005195">
    <property type="entry name" value="Glyco_hydro_65_M"/>
</dbReference>
<evidence type="ECO:0000313" key="3">
    <source>
        <dbReference type="EMBL" id="GAA36376.2"/>
    </source>
</evidence>
<dbReference type="GO" id="GO:0004553">
    <property type="term" value="F:hydrolase activity, hydrolyzing O-glycosyl compounds"/>
    <property type="evidence" value="ECO:0007669"/>
    <property type="project" value="TreeGrafter"/>
</dbReference>
<proteinExistence type="inferred from homology"/>
<dbReference type="InterPro" id="IPR012341">
    <property type="entry name" value="6hp_glycosidase-like_sf"/>
</dbReference>
<feature type="domain" description="Glycoside hydrolase family 65 central catalytic" evidence="2">
    <location>
        <begin position="471"/>
        <end position="571"/>
    </location>
</feature>
<dbReference type="PANTHER" id="PTHR11051:SF8">
    <property type="entry name" value="PROTEIN-GLUCOSYLGALACTOSYLHYDROXYLYSINE GLUCOSIDASE"/>
    <property type="match status" value="1"/>
</dbReference>
<sequence length="805" mass="91547">MTDTSSMAMDCPDVFRKYDKYFVDLLGEPSNFVWSPGLNFSDIPLNLMPYLGNGFIATQPRSPWVFLDGFFNGNGTESHRACIPSTVQWMLTGPLKVDEQGIHDDSHPQTLWMHHGMGVFLQHMTSPDWDVYMTTFVSRRRPNLLVRCIEARFYQPQSTSILFRPDSAVNFDSPDCEIIVEPHDGHLSITGHTHVVESNEFQNGVSSFYMYTDVTPQELSKGFYLSVNSPLRFFLTTVSRISMDEAISSYEGAQLVSLQDPEQLFHEQAAAWRELWKDGYLCFHGSQGEDTSSNRLSRILHTAQYSLLTCFPSVNQPGFMHQPSCEFYGLCPTGLARGNEEDDYMGHVFWDMELWMLPWVNLFHPQLCRLALDYRYAMLPLARYHAVSEGFEGARFPWESAFTGVETTPWDLAAQNQIHVVGAVSFAIQQWLTTHSPCKGNSMSTYSDTAAFPVSSSAHSRDDPVEWYRYRGRILLEDIARFWSSRVQYSSTKEAYEIIDVMPPDEYTHCCRNSAYTNTIASLSLAASAVFARYYGDPVPEEYLDWENKARRLWMPRDTVNEVMLEHEDYVLGTCIKQADTILLTYPLMYNQPEAWKRNMVDLYAKVTDPNGPAMTWSIFCICALELKEFDRAMDYFERSIEHVHGPFLAWTEVRDGSGAANFLTGAGGFLQSIVNGFAGVRMSLIPHPRSKPTRPDSVHTVAALFLTPSVPTRFAQIVPIIRLQNLHFQQRTLTIHIDLTEQNVTLTLTQGLPLSVGRLSRDKHWVFDAFRLDKGIPLQLQFQPLCIIGTDLLGDVPSIAVDVC</sequence>
<feature type="domain" description="Glycoside hydrolase family 65 central catalytic" evidence="2">
    <location>
        <begin position="336"/>
        <end position="433"/>
    </location>
</feature>
<dbReference type="GO" id="GO:0005975">
    <property type="term" value="P:carbohydrate metabolic process"/>
    <property type="evidence" value="ECO:0007669"/>
    <property type="project" value="InterPro"/>
</dbReference>
<dbReference type="Pfam" id="PF03632">
    <property type="entry name" value="Glyco_hydro_65m"/>
    <property type="match status" value="2"/>
</dbReference>
<evidence type="ECO:0000256" key="1">
    <source>
        <dbReference type="ARBA" id="ARBA00006768"/>
    </source>
</evidence>
<dbReference type="PANTHER" id="PTHR11051">
    <property type="entry name" value="GLYCOSYL HYDROLASE-RELATED"/>
    <property type="match status" value="1"/>
</dbReference>
<gene>
    <name evidence="3" type="ORF">CLF_105597</name>
</gene>
<keyword evidence="4" id="KW-1185">Reference proteome</keyword>
<dbReference type="EMBL" id="DF143115">
    <property type="protein sequence ID" value="GAA36376.2"/>
    <property type="molecule type" value="Genomic_DNA"/>
</dbReference>
<reference key="2">
    <citation type="submission" date="2011-10" db="EMBL/GenBank/DDBJ databases">
        <title>The genome and transcriptome sequence of Clonorchis sinensis provide insights into the carcinogenic liver fluke.</title>
        <authorList>
            <person name="Wang X."/>
            <person name="Huang Y."/>
            <person name="Chen W."/>
            <person name="Liu H."/>
            <person name="Guo L."/>
            <person name="Chen Y."/>
            <person name="Luo F."/>
            <person name="Zhou W."/>
            <person name="Sun J."/>
            <person name="Mao Q."/>
            <person name="Liang P."/>
            <person name="Zhou C."/>
            <person name="Tian Y."/>
            <person name="Men J."/>
            <person name="Lv X."/>
            <person name="Huang L."/>
            <person name="Zhou J."/>
            <person name="Hu Y."/>
            <person name="Li R."/>
            <person name="Zhang F."/>
            <person name="Lei H."/>
            <person name="Li X."/>
            <person name="Hu X."/>
            <person name="Liang C."/>
            <person name="Xu J."/>
            <person name="Wu Z."/>
            <person name="Yu X."/>
        </authorList>
    </citation>
    <scope>NUCLEOTIDE SEQUENCE</scope>
    <source>
        <strain>Henan</strain>
    </source>
</reference>
<name>H2KR69_CLOSI</name>
<dbReference type="Proteomes" id="UP000008909">
    <property type="component" value="Unassembled WGS sequence"/>
</dbReference>
<dbReference type="AlphaFoldDB" id="H2KR69"/>
<evidence type="ECO:0000259" key="2">
    <source>
        <dbReference type="Pfam" id="PF03632"/>
    </source>
</evidence>